<evidence type="ECO:0000313" key="1">
    <source>
        <dbReference type="EMBL" id="KAK8769697.1"/>
    </source>
</evidence>
<dbReference type="PANTHER" id="PTHR11733:SF241">
    <property type="entry name" value="GH26575P-RELATED"/>
    <property type="match status" value="1"/>
</dbReference>
<dbReference type="GO" id="GO:0004222">
    <property type="term" value="F:metalloendopeptidase activity"/>
    <property type="evidence" value="ECO:0007669"/>
    <property type="project" value="InterPro"/>
</dbReference>
<evidence type="ECO:0000313" key="2">
    <source>
        <dbReference type="Proteomes" id="UP001321473"/>
    </source>
</evidence>
<accession>A0AAQ4E4R7</accession>
<protein>
    <submittedName>
        <fullName evidence="1">Uncharacterized protein</fullName>
    </submittedName>
</protein>
<dbReference type="PANTHER" id="PTHR11733">
    <property type="entry name" value="ZINC METALLOPROTEASE FAMILY M13 NEPRILYSIN-RELATED"/>
    <property type="match status" value="1"/>
</dbReference>
<keyword evidence="2" id="KW-1185">Reference proteome</keyword>
<dbReference type="GO" id="GO:0016485">
    <property type="term" value="P:protein processing"/>
    <property type="evidence" value="ECO:0007669"/>
    <property type="project" value="TreeGrafter"/>
</dbReference>
<gene>
    <name evidence="1" type="ORF">V5799_013838</name>
</gene>
<organism evidence="1 2">
    <name type="scientific">Amblyomma americanum</name>
    <name type="common">Lone star tick</name>
    <dbReference type="NCBI Taxonomy" id="6943"/>
    <lineage>
        <taxon>Eukaryota</taxon>
        <taxon>Metazoa</taxon>
        <taxon>Ecdysozoa</taxon>
        <taxon>Arthropoda</taxon>
        <taxon>Chelicerata</taxon>
        <taxon>Arachnida</taxon>
        <taxon>Acari</taxon>
        <taxon>Parasitiformes</taxon>
        <taxon>Ixodida</taxon>
        <taxon>Ixodoidea</taxon>
        <taxon>Ixodidae</taxon>
        <taxon>Amblyomminae</taxon>
        <taxon>Amblyomma</taxon>
    </lineage>
</organism>
<name>A0AAQ4E4R7_AMBAM</name>
<dbReference type="SUPFAM" id="SSF55486">
    <property type="entry name" value="Metalloproteases ('zincins'), catalytic domain"/>
    <property type="match status" value="1"/>
</dbReference>
<reference evidence="1 2" key="1">
    <citation type="journal article" date="2023" name="Arcadia Sci">
        <title>De novo assembly of a long-read Amblyomma americanum tick genome.</title>
        <authorList>
            <person name="Chou S."/>
            <person name="Poskanzer K.E."/>
            <person name="Rollins M."/>
            <person name="Thuy-Boun P.S."/>
        </authorList>
    </citation>
    <scope>NUCLEOTIDE SEQUENCE [LARGE SCALE GENOMIC DNA]</scope>
    <source>
        <strain evidence="1">F_SG_1</strain>
        <tissue evidence="1">Salivary glands</tissue>
    </source>
</reference>
<dbReference type="InterPro" id="IPR000718">
    <property type="entry name" value="Peptidase_M13"/>
</dbReference>
<dbReference type="EMBL" id="JARKHS020022243">
    <property type="protein sequence ID" value="KAK8769697.1"/>
    <property type="molecule type" value="Genomic_DNA"/>
</dbReference>
<dbReference type="AlphaFoldDB" id="A0AAQ4E4R7"/>
<dbReference type="InterPro" id="IPR024079">
    <property type="entry name" value="MetalloPept_cat_dom_sf"/>
</dbReference>
<dbReference type="GO" id="GO:0005886">
    <property type="term" value="C:plasma membrane"/>
    <property type="evidence" value="ECO:0007669"/>
    <property type="project" value="TreeGrafter"/>
</dbReference>
<dbReference type="Proteomes" id="UP001321473">
    <property type="component" value="Unassembled WGS sequence"/>
</dbReference>
<sequence>MLRGIPADRMRCVGLHNSQAALRRHQDDLTRPAQNASLIATGQNELQRAWRFYKSCEDVMEAGTDNVATVVSVLDDAGIRWPTPSIAVVNVLRAMVVLATQVGWPSIFEFAVLDDVARGKQVSFNDRSNPAVVNATELIKRALSQYRHWRTLKFAAVRFLTNNRDVVWAVLNSSTYAPSEIELVLGWHVVQYVAPVTNRELATAYHSIGAGTIDPVQKHKLFCFYKMVRYFGVVSFTLFVREQFTEAVRRDVEAMARSIRRTYFATLTQTTYSWASLNGTLEFLLRSQSPHARELRKLGVIPAAATQVVEDIGDIHTDIVHNWRTVNLAYATIGEELSWLLGKELERSRLYPFLSGRDPAILPTGITFPYYLQDVPAYLKYGTFATSLARATSKLYWSFKPKAAAAFRHCCTVSAGWSPPLEDVQGASAIEAAGALYGATARKDRRGPGGNASSVIQEEELPLPGLEDLSPRQLFYVSSCYLQCTGSKIPVNCNATLRWSADFAQAFKCAPDSRMVFKNPCRIFAADQTLVKEAPRL</sequence>
<dbReference type="Gene3D" id="3.40.390.10">
    <property type="entry name" value="Collagenase (Catalytic Domain)"/>
    <property type="match status" value="1"/>
</dbReference>
<comment type="caution">
    <text evidence="1">The sequence shown here is derived from an EMBL/GenBank/DDBJ whole genome shotgun (WGS) entry which is preliminary data.</text>
</comment>
<proteinExistence type="predicted"/>